<protein>
    <submittedName>
        <fullName evidence="2">Glycerophosphoryl diester phosphodiesterase</fullName>
        <ecNumber evidence="2">3.1.4.46</ecNumber>
    </submittedName>
</protein>
<evidence type="ECO:0000313" key="3">
    <source>
        <dbReference type="Proteomes" id="UP000539642"/>
    </source>
</evidence>
<dbReference type="AlphaFoldDB" id="A0A840UTV0"/>
<dbReference type="InterPro" id="IPR030395">
    <property type="entry name" value="GP_PDE_dom"/>
</dbReference>
<dbReference type="PROSITE" id="PS51704">
    <property type="entry name" value="GP_PDE"/>
    <property type="match status" value="1"/>
</dbReference>
<evidence type="ECO:0000313" key="2">
    <source>
        <dbReference type="EMBL" id="MBB5349222.1"/>
    </source>
</evidence>
<accession>A0A840UTV0</accession>
<sequence length="299" mass="33698">MTFFDRFSDVHLIGAHRGFRACRPENTISAFTASLGRCHFIEIDVQISRDGIPVVFHDSTLKRTSNAALIADRFGIKSMRLSTWDLSRLKELDIGSWFLAADPFGTLAAGTTSVADLEPQMPQRILTLAELLEWAMRHMLPVNIEIKDQRHTRFDQHAASLVLDVIHRAGAASMVLISSFNHDYLLQCKAMAPQISIGVLQNEQHPPELVQYLLALGAAAYHPADAITTRELIRTLRAAGFGINVYTVNDKKRQRDLFNFGATAVFTDFPELPASARRRPIQIPPPSLKRRRRFFHFPL</sequence>
<name>A0A840UTV0_9BACT</name>
<dbReference type="Proteomes" id="UP000539642">
    <property type="component" value="Unassembled WGS sequence"/>
</dbReference>
<dbReference type="RefSeq" id="WP_183352030.1">
    <property type="nucleotide sequence ID" value="NZ_JACHEO010000021.1"/>
</dbReference>
<keyword evidence="3" id="KW-1185">Reference proteome</keyword>
<dbReference type="PANTHER" id="PTHR46211:SF1">
    <property type="entry name" value="GLYCEROPHOSPHODIESTER PHOSPHODIESTERASE, CYTOPLASMIC"/>
    <property type="match status" value="1"/>
</dbReference>
<dbReference type="GO" id="GO:0006629">
    <property type="term" value="P:lipid metabolic process"/>
    <property type="evidence" value="ECO:0007669"/>
    <property type="project" value="InterPro"/>
</dbReference>
<dbReference type="Gene3D" id="3.20.20.190">
    <property type="entry name" value="Phosphatidylinositol (PI) phosphodiesterase"/>
    <property type="match status" value="1"/>
</dbReference>
<proteinExistence type="predicted"/>
<organism evidence="2 3">
    <name type="scientific">Desulfoprunum benzoelyticum</name>
    <dbReference type="NCBI Taxonomy" id="1506996"/>
    <lineage>
        <taxon>Bacteria</taxon>
        <taxon>Pseudomonadati</taxon>
        <taxon>Thermodesulfobacteriota</taxon>
        <taxon>Desulfobulbia</taxon>
        <taxon>Desulfobulbales</taxon>
        <taxon>Desulfobulbaceae</taxon>
        <taxon>Desulfoprunum</taxon>
    </lineage>
</organism>
<dbReference type="EMBL" id="JACHEO010000021">
    <property type="protein sequence ID" value="MBB5349222.1"/>
    <property type="molecule type" value="Genomic_DNA"/>
</dbReference>
<evidence type="ECO:0000259" key="1">
    <source>
        <dbReference type="PROSITE" id="PS51704"/>
    </source>
</evidence>
<dbReference type="EC" id="3.1.4.46" evidence="2"/>
<dbReference type="SUPFAM" id="SSF51695">
    <property type="entry name" value="PLC-like phosphodiesterases"/>
    <property type="match status" value="1"/>
</dbReference>
<reference evidence="2 3" key="1">
    <citation type="submission" date="2020-08" db="EMBL/GenBank/DDBJ databases">
        <title>Genomic Encyclopedia of Type Strains, Phase IV (KMG-IV): sequencing the most valuable type-strain genomes for metagenomic binning, comparative biology and taxonomic classification.</title>
        <authorList>
            <person name="Goeker M."/>
        </authorList>
    </citation>
    <scope>NUCLEOTIDE SEQUENCE [LARGE SCALE GENOMIC DNA]</scope>
    <source>
        <strain evidence="2 3">DSM 28570</strain>
    </source>
</reference>
<comment type="caution">
    <text evidence="2">The sequence shown here is derived from an EMBL/GenBank/DDBJ whole genome shotgun (WGS) entry which is preliminary data.</text>
</comment>
<feature type="domain" description="GP-PDE" evidence="1">
    <location>
        <begin position="11"/>
        <end position="277"/>
    </location>
</feature>
<dbReference type="PANTHER" id="PTHR46211">
    <property type="entry name" value="GLYCEROPHOSPHORYL DIESTER PHOSPHODIESTERASE"/>
    <property type="match status" value="1"/>
</dbReference>
<dbReference type="InterPro" id="IPR017946">
    <property type="entry name" value="PLC-like_Pdiesterase_TIM-brl"/>
</dbReference>
<keyword evidence="2" id="KW-0378">Hydrolase</keyword>
<dbReference type="Pfam" id="PF03009">
    <property type="entry name" value="GDPD"/>
    <property type="match status" value="1"/>
</dbReference>
<dbReference type="GO" id="GO:0008889">
    <property type="term" value="F:glycerophosphodiester phosphodiesterase activity"/>
    <property type="evidence" value="ECO:0007669"/>
    <property type="project" value="UniProtKB-EC"/>
</dbReference>
<gene>
    <name evidence="2" type="ORF">HNQ81_002974</name>
</gene>